<keyword evidence="2" id="KW-0238">DNA-binding</keyword>
<dbReference type="GO" id="GO:0003677">
    <property type="term" value="F:DNA binding"/>
    <property type="evidence" value="ECO:0007669"/>
    <property type="project" value="UniProtKB-KW"/>
</dbReference>
<dbReference type="AlphaFoldDB" id="A0A0A9WXC8"/>
<feature type="non-terminal residue" evidence="2">
    <location>
        <position position="371"/>
    </location>
</feature>
<feature type="compositionally biased region" description="Basic residues" evidence="1">
    <location>
        <begin position="31"/>
        <end position="50"/>
    </location>
</feature>
<evidence type="ECO:0000256" key="1">
    <source>
        <dbReference type="SAM" id="MobiDB-lite"/>
    </source>
</evidence>
<gene>
    <name evidence="2" type="primary">trf1</name>
    <name evidence="2" type="ORF">CM83_13342</name>
</gene>
<name>A0A0A9WXC8_LYGHE</name>
<protein>
    <submittedName>
        <fullName evidence="2">Telomeric DNA-binding factor trf1</fullName>
    </submittedName>
</protein>
<dbReference type="EMBL" id="GBHO01031528">
    <property type="protein sequence ID" value="JAG12076.1"/>
    <property type="molecule type" value="Transcribed_RNA"/>
</dbReference>
<evidence type="ECO:0000313" key="2">
    <source>
        <dbReference type="EMBL" id="JAG12076.1"/>
    </source>
</evidence>
<proteinExistence type="predicted"/>
<organism evidence="2">
    <name type="scientific">Lygus hesperus</name>
    <name type="common">Western plant bug</name>
    <dbReference type="NCBI Taxonomy" id="30085"/>
    <lineage>
        <taxon>Eukaryota</taxon>
        <taxon>Metazoa</taxon>
        <taxon>Ecdysozoa</taxon>
        <taxon>Arthropoda</taxon>
        <taxon>Hexapoda</taxon>
        <taxon>Insecta</taxon>
        <taxon>Pterygota</taxon>
        <taxon>Neoptera</taxon>
        <taxon>Paraneoptera</taxon>
        <taxon>Hemiptera</taxon>
        <taxon>Heteroptera</taxon>
        <taxon>Panheteroptera</taxon>
        <taxon>Cimicomorpha</taxon>
        <taxon>Miridae</taxon>
        <taxon>Mirini</taxon>
        <taxon>Lygus</taxon>
    </lineage>
</organism>
<reference evidence="2" key="2">
    <citation type="submission" date="2014-07" db="EMBL/GenBank/DDBJ databases">
        <authorList>
            <person name="Hull J."/>
        </authorList>
    </citation>
    <scope>NUCLEOTIDE SEQUENCE</scope>
</reference>
<reference evidence="2" key="1">
    <citation type="journal article" date="2014" name="PLoS ONE">
        <title>Transcriptome-Based Identification of ABC Transporters in the Western Tarnished Plant Bug Lygus hesperus.</title>
        <authorList>
            <person name="Hull J.J."/>
            <person name="Chaney K."/>
            <person name="Geib S.M."/>
            <person name="Fabrick J.A."/>
            <person name="Brent C.S."/>
            <person name="Walsh D."/>
            <person name="Lavine L.C."/>
        </authorList>
    </citation>
    <scope>NUCLEOTIDE SEQUENCE</scope>
</reference>
<feature type="region of interest" description="Disordered" evidence="1">
    <location>
        <begin position="25"/>
        <end position="50"/>
    </location>
</feature>
<sequence>RDRVFSLARTQPAAVVTPTQLLRSLRTPQSQRRHPRARQRQHCTPRSQKHRRYDYLRPCEVPQTAQSAQDAADNYAEKSATTSTFGHYIASPTVYHALYILWVSTLVQYSHVASIPRFRQCCVNYVARNPVYRRLRTKYRGRRQCDGGHECVSRTFTNAFGEGWWDGATVDAAADRLYVRLQRFFDSSAAKWTPISDFQEPLETNLVPTLAQLYKLLIASQTPPQVEVRELLTVLTTALTTTHGEAGDLRLTGQDVYSWRVVELAQSIYKRIGVWMRTEQGGCDDIRGTRHEIQDTVALSVLFMTLASSLGWHCRLVSPFNYRDTVLCKLTASTGALDLWEGDVGDSVRLALPYIAMYLGTKYCAAVGGCD</sequence>
<feature type="non-terminal residue" evidence="2">
    <location>
        <position position="1"/>
    </location>
</feature>
<accession>A0A0A9WXC8</accession>